<dbReference type="GO" id="GO:0030337">
    <property type="term" value="F:DNA polymerase processivity factor activity"/>
    <property type="evidence" value="ECO:0007669"/>
    <property type="project" value="TreeGrafter"/>
</dbReference>
<dbReference type="Gene3D" id="3.30.420.10">
    <property type="entry name" value="Ribonuclease H-like superfamily/Ribonuclease H"/>
    <property type="match status" value="1"/>
</dbReference>
<dbReference type="AlphaFoldDB" id="A0A8T2JR83"/>
<name>A0A8T2JR83_9PIPI</name>
<keyword evidence="4" id="KW-0809">Transit peptide</keyword>
<dbReference type="Proteomes" id="UP000812440">
    <property type="component" value="Chromosome 8_10"/>
</dbReference>
<comment type="caution">
    <text evidence="10">The sequence shown here is derived from an EMBL/GenBank/DDBJ whole genome shotgun (WGS) entry which is preliminary data.</text>
</comment>
<comment type="similarity">
    <text evidence="2">Belongs to the TEFM family.</text>
</comment>
<sequence>MNRILHLLNGKGAALLYSGTSRRAFHCARCLRKSAAEEMDLEETSPGTEEEVAGSLNRAYTEEEADSILHVLNTAPESELAAIRLLRGKKSSTLVQYRQQYGPFLDLDSVVKVPYFKHKITMKVFDSILNPADRDTRKERKSDSRSTARFIKPDLPAERLENAESIVSIVFGIKKIAWAHVDRTMTVLDWQQEEWHRFMKGTYFAHVYLEDVAAVVSTLPAADLYVLEKPGVSMQNSTLFPVALHLRTVEAMLYAMLNAQYTVEEEHRVFSMNRSTVGKYFELMVGESRTSGLDIARRLLTDSIDQEAPRVRFPRDMIFRYRNHFQTRGQNRNEELSDALLQAIAFYELAVL</sequence>
<dbReference type="InterPro" id="IPR039150">
    <property type="entry name" value="TEFM"/>
</dbReference>
<evidence type="ECO:0000313" key="10">
    <source>
        <dbReference type="EMBL" id="KAG8445974.1"/>
    </source>
</evidence>
<dbReference type="InterPro" id="IPR010994">
    <property type="entry name" value="RuvA_2-like"/>
</dbReference>
<evidence type="ECO:0000256" key="4">
    <source>
        <dbReference type="ARBA" id="ARBA00022946"/>
    </source>
</evidence>
<protein>
    <recommendedName>
        <fullName evidence="3">Transcription elongation factor, mitochondrial</fullName>
    </recommendedName>
</protein>
<keyword evidence="6" id="KW-0496">Mitochondrion</keyword>
<dbReference type="EMBL" id="JAACNH010000003">
    <property type="protein sequence ID" value="KAG8445974.1"/>
    <property type="molecule type" value="Genomic_DNA"/>
</dbReference>
<dbReference type="GO" id="GO:0003676">
    <property type="term" value="F:nucleic acid binding"/>
    <property type="evidence" value="ECO:0007669"/>
    <property type="project" value="InterPro"/>
</dbReference>
<evidence type="ECO:0000256" key="3">
    <source>
        <dbReference type="ARBA" id="ARBA00017000"/>
    </source>
</evidence>
<evidence type="ECO:0000256" key="1">
    <source>
        <dbReference type="ARBA" id="ARBA00004436"/>
    </source>
</evidence>
<evidence type="ECO:0000256" key="7">
    <source>
        <dbReference type="ARBA" id="ARBA00023163"/>
    </source>
</evidence>
<evidence type="ECO:0000256" key="8">
    <source>
        <dbReference type="ARBA" id="ARBA00023271"/>
    </source>
</evidence>
<evidence type="ECO:0000256" key="9">
    <source>
        <dbReference type="ARBA" id="ARBA00025262"/>
    </source>
</evidence>
<keyword evidence="5" id="KW-0805">Transcription regulation</keyword>
<dbReference type="PANTHER" id="PTHR21053:SF2">
    <property type="entry name" value="TRANSCRIPTION ELONGATION FACTOR, MITOCHONDRIAL"/>
    <property type="match status" value="1"/>
</dbReference>
<dbReference type="PANTHER" id="PTHR21053">
    <property type="entry name" value="TRANSCRIPTION ELONGATION FACTOR, MITOCHONDRIAL"/>
    <property type="match status" value="1"/>
</dbReference>
<comment type="subcellular location">
    <subcellularLocation>
        <location evidence="1">Mitochondrion matrix</location>
        <location evidence="1">Mitochondrion nucleoid</location>
    </subcellularLocation>
</comment>
<evidence type="ECO:0000256" key="2">
    <source>
        <dbReference type="ARBA" id="ARBA00009086"/>
    </source>
</evidence>
<comment type="function">
    <text evidence="9">Transcription elongation factor which increases mitochondrial RNA polymerase processivity. Regulates transcription of the mitochondrial genome, including genes important for the oxidative phosphorylation machinery.</text>
</comment>
<gene>
    <name evidence="10" type="ORF">GDO86_013737</name>
</gene>
<keyword evidence="7" id="KW-0804">Transcription</keyword>
<dbReference type="InterPro" id="IPR036397">
    <property type="entry name" value="RNaseH_sf"/>
</dbReference>
<organism evidence="10 11">
    <name type="scientific">Hymenochirus boettgeri</name>
    <name type="common">Congo dwarf clawed frog</name>
    <dbReference type="NCBI Taxonomy" id="247094"/>
    <lineage>
        <taxon>Eukaryota</taxon>
        <taxon>Metazoa</taxon>
        <taxon>Chordata</taxon>
        <taxon>Craniata</taxon>
        <taxon>Vertebrata</taxon>
        <taxon>Euteleostomi</taxon>
        <taxon>Amphibia</taxon>
        <taxon>Batrachia</taxon>
        <taxon>Anura</taxon>
        <taxon>Pipoidea</taxon>
        <taxon>Pipidae</taxon>
        <taxon>Pipinae</taxon>
        <taxon>Hymenochirus</taxon>
    </lineage>
</organism>
<reference evidence="10" key="1">
    <citation type="thesis" date="2020" institute="ProQuest LLC" country="789 East Eisenhower Parkway, Ann Arbor, MI, USA">
        <title>Comparative Genomics and Chromosome Evolution.</title>
        <authorList>
            <person name="Mudd A.B."/>
        </authorList>
    </citation>
    <scope>NUCLEOTIDE SEQUENCE</scope>
    <source>
        <strain evidence="10">Female2</strain>
        <tissue evidence="10">Blood</tissue>
    </source>
</reference>
<accession>A0A8T2JR83</accession>
<dbReference type="GO" id="GO:0042645">
    <property type="term" value="C:mitochondrial nucleoid"/>
    <property type="evidence" value="ECO:0007669"/>
    <property type="project" value="UniProtKB-SubCell"/>
</dbReference>
<evidence type="ECO:0000256" key="6">
    <source>
        <dbReference type="ARBA" id="ARBA00023128"/>
    </source>
</evidence>
<dbReference type="OrthoDB" id="5949570at2759"/>
<keyword evidence="8" id="KW-1135">Mitochondrion nucleoid</keyword>
<dbReference type="GO" id="GO:0006392">
    <property type="term" value="P:transcription elongation by mitochondrial RNA polymerase"/>
    <property type="evidence" value="ECO:0007669"/>
    <property type="project" value="InterPro"/>
</dbReference>
<proteinExistence type="inferred from homology"/>
<dbReference type="SUPFAM" id="SSF47781">
    <property type="entry name" value="RuvA domain 2-like"/>
    <property type="match status" value="1"/>
</dbReference>
<keyword evidence="11" id="KW-1185">Reference proteome</keyword>
<evidence type="ECO:0000256" key="5">
    <source>
        <dbReference type="ARBA" id="ARBA00023015"/>
    </source>
</evidence>
<evidence type="ECO:0000313" key="11">
    <source>
        <dbReference type="Proteomes" id="UP000812440"/>
    </source>
</evidence>